<feature type="domain" description="CxC6 like cysteine cluster associated with KDZ" evidence="2">
    <location>
        <begin position="332"/>
        <end position="398"/>
    </location>
</feature>
<organism evidence="3 4">
    <name type="scientific">Phlebiopsis gigantea (strain 11061_1 CR5-6)</name>
    <name type="common">White-rot fungus</name>
    <name type="synonym">Peniophora gigantea</name>
    <dbReference type="NCBI Taxonomy" id="745531"/>
    <lineage>
        <taxon>Eukaryota</taxon>
        <taxon>Fungi</taxon>
        <taxon>Dikarya</taxon>
        <taxon>Basidiomycota</taxon>
        <taxon>Agaricomycotina</taxon>
        <taxon>Agaricomycetes</taxon>
        <taxon>Polyporales</taxon>
        <taxon>Phanerochaetaceae</taxon>
        <taxon>Phlebiopsis</taxon>
    </lineage>
</organism>
<evidence type="ECO:0000313" key="4">
    <source>
        <dbReference type="Proteomes" id="UP000053257"/>
    </source>
</evidence>
<evidence type="ECO:0000259" key="2">
    <source>
        <dbReference type="Pfam" id="PF18721"/>
    </source>
</evidence>
<evidence type="ECO:0008006" key="5">
    <source>
        <dbReference type="Google" id="ProtNLM"/>
    </source>
</evidence>
<keyword evidence="4" id="KW-1185">Reference proteome</keyword>
<dbReference type="Proteomes" id="UP000053257">
    <property type="component" value="Unassembled WGS sequence"/>
</dbReference>
<evidence type="ECO:0000313" key="3">
    <source>
        <dbReference type="EMBL" id="KIP07579.1"/>
    </source>
</evidence>
<evidence type="ECO:0000259" key="1">
    <source>
        <dbReference type="Pfam" id="PF18718"/>
    </source>
</evidence>
<dbReference type="Pfam" id="PF18721">
    <property type="entry name" value="CxC6"/>
    <property type="match status" value="1"/>
</dbReference>
<dbReference type="OrthoDB" id="2800707at2759"/>
<dbReference type="AlphaFoldDB" id="A0A0C3NQX2"/>
<name>A0A0C3NQX2_PHLG1</name>
<sequence length="649" mass="73776">MDSLDTILERIDEIAPSLRSQLSLSQIYKFLLYTSRLKNDIILTQGSSFNIEDPPTFLPPVVVAFLSEVLNLPGPLVDDCWDVFKNMVWNKEYIQALQKDPEDDFQSFGLKRGLGIRTFYPPSMYCLSQNCPKLNSAMKRSDSQAVVVHTLSSGVLPAYHVHLLCTACHKTYYHNYYVHNNIRYYYQDISECLQISGHQFADVSVINLWIVLMLTSWTSAFGCIQAQDSLQEHSPHPQLPPDWQFGDELRNPYVWEGFVLLSLLEDCKRRGAQLQLPNNGPAKERLIPAMQARNNRIYTIGQPEKLHRCDVCTRWYDLTEQGQGIGKVSCVVMDGVTIGHPCCSVHNCQIPLANQRHRFCPTHTARNNICSIRDCERDIVPGTLACNVPAHQAVWKHHQARGQAQFTLRARLQRARMAGAASSMPAAGDVENLEDLEPQETVFALRANGQVVAEEDSPEECPEKPETGNQKLRAQFGRKRTHNEQIIVAPCGVIIARATFYGAEALHTVAKFIKDTYEGSGFKPEHIMFDNNCGLRRCTQNDPWFDDIKLTVDVFHHEKKHSINDLVCQTECNPAAYAELKGENGGWFFNSSIAEQTNVWLAGYNAICREMQVDRFNFFLDELIMRRNQVIVEKLRHKGKLPGYWTGLL</sequence>
<gene>
    <name evidence="3" type="ORF">PHLGIDRAFT_70844</name>
</gene>
<dbReference type="STRING" id="745531.A0A0C3NQX2"/>
<accession>A0A0C3NQX2</accession>
<feature type="domain" description="CxC5 like cysteine cluster associated with KDZ" evidence="1">
    <location>
        <begin position="115"/>
        <end position="225"/>
    </location>
</feature>
<protein>
    <recommendedName>
        <fullName evidence="5">CxC5 like cysteine cluster associated with KDZ domain-containing protein</fullName>
    </recommendedName>
</protein>
<dbReference type="HOGENOM" id="CLU_004966_4_0_1"/>
<dbReference type="InterPro" id="IPR041539">
    <property type="entry name" value="CxC5"/>
</dbReference>
<proteinExistence type="predicted"/>
<dbReference type="EMBL" id="KN840494">
    <property type="protein sequence ID" value="KIP07579.1"/>
    <property type="molecule type" value="Genomic_DNA"/>
</dbReference>
<dbReference type="InterPro" id="IPR040898">
    <property type="entry name" value="CxC6"/>
</dbReference>
<reference evidence="3 4" key="1">
    <citation type="journal article" date="2014" name="PLoS Genet.">
        <title>Analysis of the Phlebiopsis gigantea genome, transcriptome and secretome provides insight into its pioneer colonization strategies of wood.</title>
        <authorList>
            <person name="Hori C."/>
            <person name="Ishida T."/>
            <person name="Igarashi K."/>
            <person name="Samejima M."/>
            <person name="Suzuki H."/>
            <person name="Master E."/>
            <person name="Ferreira P."/>
            <person name="Ruiz-Duenas F.J."/>
            <person name="Held B."/>
            <person name="Canessa P."/>
            <person name="Larrondo L.F."/>
            <person name="Schmoll M."/>
            <person name="Druzhinina I.S."/>
            <person name="Kubicek C.P."/>
            <person name="Gaskell J.A."/>
            <person name="Kersten P."/>
            <person name="St John F."/>
            <person name="Glasner J."/>
            <person name="Sabat G."/>
            <person name="Splinter BonDurant S."/>
            <person name="Syed K."/>
            <person name="Yadav J."/>
            <person name="Mgbeahuruike A.C."/>
            <person name="Kovalchuk A."/>
            <person name="Asiegbu F.O."/>
            <person name="Lackner G."/>
            <person name="Hoffmeister D."/>
            <person name="Rencoret J."/>
            <person name="Gutierrez A."/>
            <person name="Sun H."/>
            <person name="Lindquist E."/>
            <person name="Barry K."/>
            <person name="Riley R."/>
            <person name="Grigoriev I.V."/>
            <person name="Henrissat B."/>
            <person name="Kues U."/>
            <person name="Berka R.M."/>
            <person name="Martinez A.T."/>
            <person name="Covert S.F."/>
            <person name="Blanchette R.A."/>
            <person name="Cullen D."/>
        </authorList>
    </citation>
    <scope>NUCLEOTIDE SEQUENCE [LARGE SCALE GENOMIC DNA]</scope>
    <source>
        <strain evidence="3 4">11061_1 CR5-6</strain>
    </source>
</reference>
<dbReference type="Pfam" id="PF18718">
    <property type="entry name" value="CxC5"/>
    <property type="match status" value="1"/>
</dbReference>